<feature type="transmembrane region" description="Helical" evidence="7">
    <location>
        <begin position="314"/>
        <end position="334"/>
    </location>
</feature>
<name>A0A650CEJ1_SULOH</name>
<dbReference type="GO" id="GO:0016020">
    <property type="term" value="C:membrane"/>
    <property type="evidence" value="ECO:0007669"/>
    <property type="project" value="UniProtKB-SubCell"/>
</dbReference>
<dbReference type="PANTHER" id="PTHR43867:SF2">
    <property type="entry name" value="CELLULOSE SYNTHASE CATALYTIC SUBUNIT A [UDP-FORMING]"/>
    <property type="match status" value="1"/>
</dbReference>
<feature type="transmembrane region" description="Helical" evidence="7">
    <location>
        <begin position="385"/>
        <end position="414"/>
    </location>
</feature>
<evidence type="ECO:0000256" key="4">
    <source>
        <dbReference type="ARBA" id="ARBA00022692"/>
    </source>
</evidence>
<dbReference type="Pfam" id="PF13632">
    <property type="entry name" value="Glyco_trans_2_3"/>
    <property type="match status" value="1"/>
</dbReference>
<dbReference type="Proteomes" id="UP000427373">
    <property type="component" value="Chromosome"/>
</dbReference>
<dbReference type="InterPro" id="IPR050321">
    <property type="entry name" value="Glycosyltr_2/OpgH_subfam"/>
</dbReference>
<dbReference type="Proteomes" id="UP000582213">
    <property type="component" value="Unassembled WGS sequence"/>
</dbReference>
<reference evidence="9 12" key="2">
    <citation type="submission" date="2020-08" db="EMBL/GenBank/DDBJ databases">
        <title>Genomic Encyclopedia of Type Strains, Phase IV (KMG-IV): sequencing the most valuable type-strain genomes for metagenomic binning, comparative biology and taxonomic classification.</title>
        <authorList>
            <person name="Goeker M."/>
        </authorList>
    </citation>
    <scope>NUCLEOTIDE SEQUENCE [LARGE SCALE GENOMIC DNA]</scope>
    <source>
        <strain evidence="9 12">DSM 12421</strain>
    </source>
</reference>
<keyword evidence="4 7" id="KW-0812">Transmembrane</keyword>
<dbReference type="RefSeq" id="WP_156013755.1">
    <property type="nucleotide sequence ID" value="NZ_CP045484.1"/>
</dbReference>
<dbReference type="EMBL" id="JACHFY010000002">
    <property type="protein sequence ID" value="MBB5252890.1"/>
    <property type="molecule type" value="Genomic_DNA"/>
</dbReference>
<dbReference type="SUPFAM" id="SSF53448">
    <property type="entry name" value="Nucleotide-diphospho-sugar transferases"/>
    <property type="match status" value="1"/>
</dbReference>
<evidence type="ECO:0000256" key="7">
    <source>
        <dbReference type="SAM" id="Phobius"/>
    </source>
</evidence>
<dbReference type="Gene3D" id="3.90.550.10">
    <property type="entry name" value="Spore Coat Polysaccharide Biosynthesis Protein SpsA, Chain A"/>
    <property type="match status" value="1"/>
</dbReference>
<proteinExistence type="predicted"/>
<dbReference type="PANTHER" id="PTHR43867">
    <property type="entry name" value="CELLULOSE SYNTHASE CATALYTIC SUBUNIT A [UDP-FORMING]"/>
    <property type="match status" value="1"/>
</dbReference>
<keyword evidence="3 10" id="KW-0808">Transferase</keyword>
<dbReference type="CDD" id="cd06423">
    <property type="entry name" value="CESA_like"/>
    <property type="match status" value="1"/>
</dbReference>
<keyword evidence="5 7" id="KW-1133">Transmembrane helix</keyword>
<evidence type="ECO:0000256" key="6">
    <source>
        <dbReference type="ARBA" id="ARBA00023136"/>
    </source>
</evidence>
<evidence type="ECO:0000259" key="8">
    <source>
        <dbReference type="Pfam" id="PF13632"/>
    </source>
</evidence>
<keyword evidence="2" id="KW-0328">Glycosyltransferase</keyword>
<evidence type="ECO:0000313" key="12">
    <source>
        <dbReference type="Proteomes" id="UP000582213"/>
    </source>
</evidence>
<feature type="transmembrane region" description="Helical" evidence="7">
    <location>
        <begin position="290"/>
        <end position="309"/>
    </location>
</feature>
<evidence type="ECO:0000256" key="2">
    <source>
        <dbReference type="ARBA" id="ARBA00022676"/>
    </source>
</evidence>
<sequence>MNIFSLLLILSAILPSVWNLLQSYYYSKRQINVYEPQNKSQKGFSIIVAEKNESKKTIEGLIHNLLGINYEKYEIIIISDDPKEKFEEKYREYMNIEKLKILNRNNPVGGKAGALNYGVKHAKYEYLVFLDSDARVDKDFLSRLALYDFNVASYRLRIYNAETDVQRYYKEFTEKVMDSLFKVRYYLGLPIFPNGSAFCIRKDILIKVGGWKENIITEDLELGIRLFLYNYKIKYLDDIIVYSLAPFTLDDLYKQIERWSYGSAQLLLQSFKLFKKGIRGIEGVLYAQQWGIYGLFIFMLILLSSLNFILKIPLLVFILSIVVYGTSVSIYALVYRQRVNDYKLPLVILNASIAGYCKGLIRLPFKWTITPKEMEKEAKKEKIKVWVTIPLLFSFLNIIFGNILPSIILLFFSIMESVV</sequence>
<comment type="subcellular location">
    <subcellularLocation>
        <location evidence="1">Membrane</location>
        <topology evidence="1">Multi-pass membrane protein</topology>
    </subcellularLocation>
</comment>
<evidence type="ECO:0000313" key="9">
    <source>
        <dbReference type="EMBL" id="MBB5252890.1"/>
    </source>
</evidence>
<evidence type="ECO:0000256" key="1">
    <source>
        <dbReference type="ARBA" id="ARBA00004141"/>
    </source>
</evidence>
<keyword evidence="11" id="KW-1185">Reference proteome</keyword>
<dbReference type="InterPro" id="IPR001173">
    <property type="entry name" value="Glyco_trans_2-like"/>
</dbReference>
<dbReference type="EMBL" id="CP045484">
    <property type="protein sequence ID" value="QGR16178.1"/>
    <property type="molecule type" value="Genomic_DNA"/>
</dbReference>
<evidence type="ECO:0000313" key="10">
    <source>
        <dbReference type="EMBL" id="QGR16178.1"/>
    </source>
</evidence>
<keyword evidence="6 7" id="KW-0472">Membrane</keyword>
<accession>A0A650CEJ1</accession>
<evidence type="ECO:0000313" key="11">
    <source>
        <dbReference type="Proteomes" id="UP000427373"/>
    </source>
</evidence>
<evidence type="ECO:0000256" key="3">
    <source>
        <dbReference type="ARBA" id="ARBA00022679"/>
    </source>
</evidence>
<protein>
    <submittedName>
        <fullName evidence="9 10">Glycosyltransferase</fullName>
    </submittedName>
</protein>
<evidence type="ECO:0000256" key="5">
    <source>
        <dbReference type="ARBA" id="ARBA00022989"/>
    </source>
</evidence>
<gene>
    <name evidence="10" type="ORF">D1869_02450</name>
    <name evidence="9" type="ORF">HNQ62_000623</name>
</gene>
<organism evidence="10 11">
    <name type="scientific">Sulfurisphaera ohwakuensis</name>
    <dbReference type="NCBI Taxonomy" id="69656"/>
    <lineage>
        <taxon>Archaea</taxon>
        <taxon>Thermoproteota</taxon>
        <taxon>Thermoprotei</taxon>
        <taxon>Sulfolobales</taxon>
        <taxon>Sulfolobaceae</taxon>
        <taxon>Sulfurisphaera</taxon>
    </lineage>
</organism>
<dbReference type="InterPro" id="IPR029044">
    <property type="entry name" value="Nucleotide-diphossugar_trans"/>
</dbReference>
<dbReference type="KEGG" id="soh:D1869_02450"/>
<dbReference type="GO" id="GO:0016757">
    <property type="term" value="F:glycosyltransferase activity"/>
    <property type="evidence" value="ECO:0007669"/>
    <property type="project" value="UniProtKB-KW"/>
</dbReference>
<reference evidence="10 11" key="1">
    <citation type="submission" date="2019-10" db="EMBL/GenBank/DDBJ databases">
        <title>Genome Sequences from Six Type Strain Members of the Archaeal Family Sulfolobaceae: Acidianus ambivalens, Acidianus infernus, Metallosphaera prunae, Stygiolobus azoricus, Sulfolobus metallicus, and Sulfurisphaera ohwakuensis.</title>
        <authorList>
            <person name="Counts J.A."/>
            <person name="Kelly R.M."/>
        </authorList>
    </citation>
    <scope>NUCLEOTIDE SEQUENCE [LARGE SCALE GENOMIC DNA]</scope>
    <source>
        <strain evidence="10 11">TA-1</strain>
    </source>
</reference>
<dbReference type="GeneID" id="42800071"/>
<feature type="domain" description="Glycosyltransferase 2-like" evidence="8">
    <location>
        <begin position="127"/>
        <end position="322"/>
    </location>
</feature>
<dbReference type="AlphaFoldDB" id="A0A650CEJ1"/>
<dbReference type="OrthoDB" id="46222at2157"/>